<reference evidence="2 3" key="1">
    <citation type="submission" date="2019-02" db="EMBL/GenBank/DDBJ databases">
        <title>Deep-cultivation of Planctomycetes and their phenomic and genomic characterization uncovers novel biology.</title>
        <authorList>
            <person name="Wiegand S."/>
            <person name="Jogler M."/>
            <person name="Boedeker C."/>
            <person name="Pinto D."/>
            <person name="Vollmers J."/>
            <person name="Rivas-Marin E."/>
            <person name="Kohn T."/>
            <person name="Peeters S.H."/>
            <person name="Heuer A."/>
            <person name="Rast P."/>
            <person name="Oberbeckmann S."/>
            <person name="Bunk B."/>
            <person name="Jeske O."/>
            <person name="Meyerdierks A."/>
            <person name="Storesund J.E."/>
            <person name="Kallscheuer N."/>
            <person name="Luecker S."/>
            <person name="Lage O.M."/>
            <person name="Pohl T."/>
            <person name="Merkel B.J."/>
            <person name="Hornburger P."/>
            <person name="Mueller R.-W."/>
            <person name="Bruemmer F."/>
            <person name="Labrenz M."/>
            <person name="Spormann A.M."/>
            <person name="Op den Camp H."/>
            <person name="Overmann J."/>
            <person name="Amann R."/>
            <person name="Jetten M.S.M."/>
            <person name="Mascher T."/>
            <person name="Medema M.H."/>
            <person name="Devos D.P."/>
            <person name="Kaster A.-K."/>
            <person name="Ovreas L."/>
            <person name="Rohde M."/>
            <person name="Galperin M.Y."/>
            <person name="Jogler C."/>
        </authorList>
    </citation>
    <scope>NUCLEOTIDE SEQUENCE [LARGE SCALE GENOMIC DNA]</scope>
    <source>
        <strain evidence="2 3">Pan265</strain>
    </source>
</reference>
<keyword evidence="1" id="KW-0812">Transmembrane</keyword>
<dbReference type="InterPro" id="IPR012902">
    <property type="entry name" value="N_methyl_site"/>
</dbReference>
<gene>
    <name evidence="2" type="ORF">Pan265_03780</name>
</gene>
<organism evidence="2 3">
    <name type="scientific">Mucisphaera calidilacus</name>
    <dbReference type="NCBI Taxonomy" id="2527982"/>
    <lineage>
        <taxon>Bacteria</taxon>
        <taxon>Pseudomonadati</taxon>
        <taxon>Planctomycetota</taxon>
        <taxon>Phycisphaerae</taxon>
        <taxon>Phycisphaerales</taxon>
        <taxon>Phycisphaeraceae</taxon>
        <taxon>Mucisphaera</taxon>
    </lineage>
</organism>
<dbReference type="InterPro" id="IPR045584">
    <property type="entry name" value="Pilin-like"/>
</dbReference>
<dbReference type="PANTHER" id="PTHR30093">
    <property type="entry name" value="GENERAL SECRETION PATHWAY PROTEIN G"/>
    <property type="match status" value="1"/>
</dbReference>
<dbReference type="RefSeq" id="WP_236254572.1">
    <property type="nucleotide sequence ID" value="NZ_CP036280.1"/>
</dbReference>
<dbReference type="KEGG" id="mcad:Pan265_03780"/>
<name>A0A518BU96_9BACT</name>
<dbReference type="EMBL" id="CP036280">
    <property type="protein sequence ID" value="QDU70550.1"/>
    <property type="molecule type" value="Genomic_DNA"/>
</dbReference>
<dbReference type="Proteomes" id="UP000320386">
    <property type="component" value="Chromosome"/>
</dbReference>
<sequence length="278" mass="30266">MNHQRRAFTLIELLVVISIIALLIGILLPALGAARASARNTQCLSNLRQVGIGMYAYLTDNKDQIVPGRSITPGTGGDVLEVHYAAILSQTGYGVADDVLDNPDDLSGNTMFRCPEGLDEVKVPGDPAAPQSQTDEEGLKGWRAFFAYRGQTRARVDTWYGVNTMQMDNAVGAYYFESFPMSDVTPQQPMTQKITKIHEPSKTAMIYDGIEVHNGNFNRLSLRHGGQSSMNVLLADGHVEGYQESEVPAPGTGIGSPWPTSIGNLGDFPALNWRINKP</sequence>
<accession>A0A518BU96</accession>
<keyword evidence="1" id="KW-1133">Transmembrane helix</keyword>
<evidence type="ECO:0008006" key="4">
    <source>
        <dbReference type="Google" id="ProtNLM"/>
    </source>
</evidence>
<dbReference type="SUPFAM" id="SSF54523">
    <property type="entry name" value="Pili subunits"/>
    <property type="match status" value="1"/>
</dbReference>
<keyword evidence="1" id="KW-0472">Membrane</keyword>
<protein>
    <recommendedName>
        <fullName evidence="4">Type II secretion system protein G</fullName>
    </recommendedName>
</protein>
<evidence type="ECO:0000313" key="2">
    <source>
        <dbReference type="EMBL" id="QDU70550.1"/>
    </source>
</evidence>
<evidence type="ECO:0000256" key="1">
    <source>
        <dbReference type="SAM" id="Phobius"/>
    </source>
</evidence>
<proteinExistence type="predicted"/>
<dbReference type="PANTHER" id="PTHR30093:SF2">
    <property type="entry name" value="TYPE II SECRETION SYSTEM PROTEIN H"/>
    <property type="match status" value="1"/>
</dbReference>
<dbReference type="Pfam" id="PF07963">
    <property type="entry name" value="N_methyl"/>
    <property type="match status" value="1"/>
</dbReference>
<feature type="transmembrane region" description="Helical" evidence="1">
    <location>
        <begin position="7"/>
        <end position="31"/>
    </location>
</feature>
<evidence type="ECO:0000313" key="3">
    <source>
        <dbReference type="Proteomes" id="UP000320386"/>
    </source>
</evidence>
<keyword evidence="3" id="KW-1185">Reference proteome</keyword>
<dbReference type="NCBIfam" id="TIGR02532">
    <property type="entry name" value="IV_pilin_GFxxxE"/>
    <property type="match status" value="1"/>
</dbReference>
<dbReference type="Gene3D" id="3.30.700.10">
    <property type="entry name" value="Glycoprotein, Type 4 Pilin"/>
    <property type="match status" value="1"/>
</dbReference>
<dbReference type="AlphaFoldDB" id="A0A518BU96"/>